<comment type="caution">
    <text evidence="1">The sequence shown here is derived from an EMBL/GenBank/DDBJ whole genome shotgun (WGS) entry which is preliminary data.</text>
</comment>
<protein>
    <recommendedName>
        <fullName evidence="3">MerR family transcriptional regulator</fullName>
    </recommendedName>
</protein>
<dbReference type="InterPro" id="IPR009061">
    <property type="entry name" value="DNA-bd_dom_put_sf"/>
</dbReference>
<reference evidence="1 2" key="1">
    <citation type="submission" date="2018-08" db="EMBL/GenBank/DDBJ databases">
        <title>A genome reference for cultivated species of the human gut microbiota.</title>
        <authorList>
            <person name="Zou Y."/>
            <person name="Xue W."/>
            <person name="Luo G."/>
        </authorList>
    </citation>
    <scope>NUCLEOTIDE SEQUENCE [LARGE SCALE GENOMIC DNA]</scope>
    <source>
        <strain evidence="1 2">AM25-6</strain>
    </source>
</reference>
<dbReference type="Proteomes" id="UP000261212">
    <property type="component" value="Unassembled WGS sequence"/>
</dbReference>
<name>A0A3E3E269_9FIRM</name>
<evidence type="ECO:0008006" key="3">
    <source>
        <dbReference type="Google" id="ProtNLM"/>
    </source>
</evidence>
<dbReference type="GeneID" id="98000247"/>
<dbReference type="EMBL" id="QUSM01000002">
    <property type="protein sequence ID" value="RGD75563.1"/>
    <property type="molecule type" value="Genomic_DNA"/>
</dbReference>
<sequence>MSEYYMKMKELISRLKADGYSITGRMIKHYIDIGILQKPEYKCPNQALYADFHYIRLKRILSNKKAGKSIAKIKDEIFKENDDLLIKIKNDDLDSSNINDIIKKLGIVEREEADLIKSELNDNKTYTKVDILEKLDSDGSILDLAVDTGVISDKDTYNSYELYILICIKNLIKVKKQNKNASGQLIERISEISKLNSIANEISYLINSDKDNSWLYTYLLESIVLSKVDKKIIRKPMTEDNDYKYKKALEDLESMEFDKNYEG</sequence>
<dbReference type="SUPFAM" id="SSF46955">
    <property type="entry name" value="Putative DNA-binding domain"/>
    <property type="match status" value="1"/>
</dbReference>
<dbReference type="RefSeq" id="WP_039945165.1">
    <property type="nucleotide sequence ID" value="NZ_CABKNJ010000001.1"/>
</dbReference>
<evidence type="ECO:0000313" key="1">
    <source>
        <dbReference type="EMBL" id="RGD75563.1"/>
    </source>
</evidence>
<proteinExistence type="predicted"/>
<gene>
    <name evidence="1" type="ORF">DW687_04350</name>
</gene>
<dbReference type="AlphaFoldDB" id="A0A3E3E269"/>
<dbReference type="Gene3D" id="1.10.1660.10">
    <property type="match status" value="1"/>
</dbReference>
<accession>A0A3E3E269</accession>
<organism evidence="1 2">
    <name type="scientific">Anaerofustis stercorihominis</name>
    <dbReference type="NCBI Taxonomy" id="214853"/>
    <lineage>
        <taxon>Bacteria</taxon>
        <taxon>Bacillati</taxon>
        <taxon>Bacillota</taxon>
        <taxon>Clostridia</taxon>
        <taxon>Eubacteriales</taxon>
        <taxon>Eubacteriaceae</taxon>
        <taxon>Anaerofustis</taxon>
    </lineage>
</organism>
<evidence type="ECO:0000313" key="2">
    <source>
        <dbReference type="Proteomes" id="UP000261212"/>
    </source>
</evidence>